<name>A0A1J5GIA8_9BACT</name>
<dbReference type="AlphaFoldDB" id="A0A1J5GIA8"/>
<organism evidence="1 2">
    <name type="scientific">Candidatus Infernicultor aquiphilus</name>
    <dbReference type="NCBI Taxonomy" id="1805029"/>
    <lineage>
        <taxon>Bacteria</taxon>
        <taxon>Pseudomonadati</taxon>
        <taxon>Atribacterota</taxon>
        <taxon>Candidatus Phoenicimicrobiia</taxon>
        <taxon>Candidatus Pheonicimicrobiales</taxon>
        <taxon>Candidatus Phoenicimicrobiaceae</taxon>
        <taxon>Candidatus Infernicultor</taxon>
    </lineage>
</organism>
<evidence type="ECO:0008006" key="3">
    <source>
        <dbReference type="Google" id="ProtNLM"/>
    </source>
</evidence>
<comment type="caution">
    <text evidence="1">The sequence shown here is derived from an EMBL/GenBank/DDBJ whole genome shotgun (WGS) entry which is preliminary data.</text>
</comment>
<evidence type="ECO:0000313" key="2">
    <source>
        <dbReference type="Proteomes" id="UP000182763"/>
    </source>
</evidence>
<dbReference type="STRING" id="1805029.AUK42_05305"/>
<gene>
    <name evidence="1" type="ORF">AUK42_05305</name>
</gene>
<dbReference type="EMBL" id="MNYY01000103">
    <property type="protein sequence ID" value="OIP69330.1"/>
    <property type="molecule type" value="Genomic_DNA"/>
</dbReference>
<protein>
    <recommendedName>
        <fullName evidence="3">Thiamine biosynthesis protein ThiS</fullName>
    </recommendedName>
</protein>
<dbReference type="SUPFAM" id="SSF54285">
    <property type="entry name" value="MoaD/ThiS"/>
    <property type="match status" value="1"/>
</dbReference>
<reference evidence="1 2" key="1">
    <citation type="journal article" date="2016" name="Environ. Microbiol.">
        <title>Genomic resolution of a cold subsurface aquifer community provides metabolic insights for novel microbes adapted to high CO concentrations.</title>
        <authorList>
            <person name="Probst A.J."/>
            <person name="Castelle C.J."/>
            <person name="Singh A."/>
            <person name="Brown C.T."/>
            <person name="Anantharaman K."/>
            <person name="Sharon I."/>
            <person name="Hug L.A."/>
            <person name="Burstein D."/>
            <person name="Emerson J.B."/>
            <person name="Thomas B.C."/>
            <person name="Banfield J.F."/>
        </authorList>
    </citation>
    <scope>NUCLEOTIDE SEQUENCE [LARGE SCALE GENOMIC DNA]</scope>
    <source>
        <strain evidence="1">CG2_30_33_13</strain>
    </source>
</reference>
<dbReference type="RefSeq" id="WP_406606961.1">
    <property type="nucleotide sequence ID" value="NZ_PFKO01000078.1"/>
</dbReference>
<evidence type="ECO:0000313" key="1">
    <source>
        <dbReference type="EMBL" id="OIP69330.1"/>
    </source>
</evidence>
<accession>A0A1J5GIA8</accession>
<dbReference type="InterPro" id="IPR016155">
    <property type="entry name" value="Mopterin_synth/thiamin_S_b"/>
</dbReference>
<sequence>MKIMKISIVLEGYLKDKYSFSPIELNYSKAVTIHKILEEAKISSADIFFIKVEDSLVKEDYFVRKSCKIKLFPIIGGG</sequence>
<dbReference type="Proteomes" id="UP000182763">
    <property type="component" value="Unassembled WGS sequence"/>
</dbReference>
<proteinExistence type="predicted"/>